<dbReference type="Proteomes" id="UP000593567">
    <property type="component" value="Unassembled WGS sequence"/>
</dbReference>
<gene>
    <name evidence="2" type="ORF">EB796_020279</name>
</gene>
<feature type="region of interest" description="Disordered" evidence="1">
    <location>
        <begin position="1"/>
        <end position="36"/>
    </location>
</feature>
<dbReference type="AlphaFoldDB" id="A0A7J7J5I1"/>
<evidence type="ECO:0000256" key="1">
    <source>
        <dbReference type="SAM" id="MobiDB-lite"/>
    </source>
</evidence>
<protein>
    <submittedName>
        <fullName evidence="2">Uncharacterized protein</fullName>
    </submittedName>
</protein>
<reference evidence="2" key="1">
    <citation type="submission" date="2020-06" db="EMBL/GenBank/DDBJ databases">
        <title>Draft genome of Bugula neritina, a colonial animal packing powerful symbionts and potential medicines.</title>
        <authorList>
            <person name="Rayko M."/>
        </authorList>
    </citation>
    <scope>NUCLEOTIDE SEQUENCE [LARGE SCALE GENOMIC DNA]</scope>
    <source>
        <strain evidence="2">Kwan_BN1</strain>
    </source>
</reference>
<evidence type="ECO:0000313" key="3">
    <source>
        <dbReference type="Proteomes" id="UP000593567"/>
    </source>
</evidence>
<keyword evidence="3" id="KW-1185">Reference proteome</keyword>
<sequence>MGILDRLMSKAKSAKDAANRSELRRNPAEGDEEREAKEMLTGKITLDSINLGEIMPESSLKHIFMEESTMTKLGECFMLNVVNLISVTG</sequence>
<organism evidence="2 3">
    <name type="scientific">Bugula neritina</name>
    <name type="common">Brown bryozoan</name>
    <name type="synonym">Sertularia neritina</name>
    <dbReference type="NCBI Taxonomy" id="10212"/>
    <lineage>
        <taxon>Eukaryota</taxon>
        <taxon>Metazoa</taxon>
        <taxon>Spiralia</taxon>
        <taxon>Lophotrochozoa</taxon>
        <taxon>Bryozoa</taxon>
        <taxon>Gymnolaemata</taxon>
        <taxon>Cheilostomatida</taxon>
        <taxon>Flustrina</taxon>
        <taxon>Buguloidea</taxon>
        <taxon>Bugulidae</taxon>
        <taxon>Bugula</taxon>
    </lineage>
</organism>
<feature type="compositionally biased region" description="Basic and acidic residues" evidence="1">
    <location>
        <begin position="13"/>
        <end position="36"/>
    </location>
</feature>
<name>A0A7J7J5I1_BUGNE</name>
<dbReference type="EMBL" id="VXIV02003045">
    <property type="protein sequence ID" value="KAF6021412.1"/>
    <property type="molecule type" value="Genomic_DNA"/>
</dbReference>
<comment type="caution">
    <text evidence="2">The sequence shown here is derived from an EMBL/GenBank/DDBJ whole genome shotgun (WGS) entry which is preliminary data.</text>
</comment>
<proteinExistence type="predicted"/>
<evidence type="ECO:0000313" key="2">
    <source>
        <dbReference type="EMBL" id="KAF6021412.1"/>
    </source>
</evidence>
<accession>A0A7J7J5I1</accession>